<feature type="transmembrane region" description="Helical" evidence="1">
    <location>
        <begin position="213"/>
        <end position="235"/>
    </location>
</feature>
<keyword evidence="1" id="KW-0472">Membrane</keyword>
<organism evidence="3 4">
    <name type="scientific">Persicitalea jodogahamensis</name>
    <dbReference type="NCBI Taxonomy" id="402147"/>
    <lineage>
        <taxon>Bacteria</taxon>
        <taxon>Pseudomonadati</taxon>
        <taxon>Bacteroidota</taxon>
        <taxon>Cytophagia</taxon>
        <taxon>Cytophagales</taxon>
        <taxon>Spirosomataceae</taxon>
        <taxon>Persicitalea</taxon>
    </lineage>
</organism>
<keyword evidence="1" id="KW-0812">Transmembrane</keyword>
<dbReference type="Pfam" id="PF16401">
    <property type="entry name" value="DUF5009"/>
    <property type="match status" value="1"/>
</dbReference>
<keyword evidence="4" id="KW-1185">Reference proteome</keyword>
<feature type="transmembrane region" description="Helical" evidence="1">
    <location>
        <begin position="21"/>
        <end position="41"/>
    </location>
</feature>
<evidence type="ECO:0000256" key="1">
    <source>
        <dbReference type="SAM" id="Phobius"/>
    </source>
</evidence>
<evidence type="ECO:0000313" key="3">
    <source>
        <dbReference type="EMBL" id="GHB61067.1"/>
    </source>
</evidence>
<dbReference type="PANTHER" id="PTHR31061:SF24">
    <property type="entry name" value="LD22376P"/>
    <property type="match status" value="1"/>
</dbReference>
<dbReference type="PANTHER" id="PTHR31061">
    <property type="entry name" value="LD22376P"/>
    <property type="match status" value="1"/>
</dbReference>
<evidence type="ECO:0000259" key="2">
    <source>
        <dbReference type="Pfam" id="PF16401"/>
    </source>
</evidence>
<dbReference type="RefSeq" id="WP_189563562.1">
    <property type="nucleotide sequence ID" value="NZ_BMXF01000001.1"/>
</dbReference>
<name>A0A8J3G8S3_9BACT</name>
<dbReference type="Proteomes" id="UP000598271">
    <property type="component" value="Unassembled WGS sequence"/>
</dbReference>
<dbReference type="EMBL" id="BMXF01000001">
    <property type="protein sequence ID" value="GHB61067.1"/>
    <property type="molecule type" value="Genomic_DNA"/>
</dbReference>
<keyword evidence="1" id="KW-1133">Transmembrane helix</keyword>
<feature type="transmembrane region" description="Helical" evidence="1">
    <location>
        <begin position="306"/>
        <end position="325"/>
    </location>
</feature>
<feature type="transmembrane region" description="Helical" evidence="1">
    <location>
        <begin position="247"/>
        <end position="266"/>
    </location>
</feature>
<feature type="transmembrane region" description="Helical" evidence="1">
    <location>
        <begin position="132"/>
        <end position="152"/>
    </location>
</feature>
<proteinExistence type="predicted"/>
<feature type="transmembrane region" description="Helical" evidence="1">
    <location>
        <begin position="272"/>
        <end position="294"/>
    </location>
</feature>
<feature type="transmembrane region" description="Helical" evidence="1">
    <location>
        <begin position="103"/>
        <end position="120"/>
    </location>
</feature>
<reference evidence="3 4" key="1">
    <citation type="journal article" date="2014" name="Int. J. Syst. Evol. Microbiol.">
        <title>Complete genome sequence of Corynebacterium casei LMG S-19264T (=DSM 44701T), isolated from a smear-ripened cheese.</title>
        <authorList>
            <consortium name="US DOE Joint Genome Institute (JGI-PGF)"/>
            <person name="Walter F."/>
            <person name="Albersmeier A."/>
            <person name="Kalinowski J."/>
            <person name="Ruckert C."/>
        </authorList>
    </citation>
    <scope>NUCLEOTIDE SEQUENCE [LARGE SCALE GENOMIC DNA]</scope>
    <source>
        <strain evidence="3 4">KCTC 12866</strain>
    </source>
</reference>
<sequence>MEQKSPPVAIIKPARLASIDALRGFDMLMIAGGGTFIQLMGGKTGLAWLDAVAAQFEHPEWHGFAFYDFIFPLFLFLAGTSLPFSLQSGLAKGFSKSTLLRKVFRRMLVLILLGILYKNAPVDIFDPAHIRYGSVLGRIGIGTFLTAVLYLNFSQNQRLYIAIGILISYFLALRFIPVPGYGAGDFSFEGNLVGWFDRHFMPGRLLQKTYDELALFTQLPAVCLVIFGTLAGETLRSHITPSAKLQRLLIFGAIGIAAGVLWNFIFPINKHLWSSSFILLTAGLAFWSLALFYAIIDVLGFIKWSFFFRVIGMNSLVMYLGYRFIDFDDTARLLFSGIYGHLADDWHGVFNALGGLLVAWLFLYFLWRKKVFVKV</sequence>
<feature type="transmembrane region" description="Helical" evidence="1">
    <location>
        <begin position="61"/>
        <end position="82"/>
    </location>
</feature>
<dbReference type="AlphaFoldDB" id="A0A8J3G8S3"/>
<protein>
    <submittedName>
        <fullName evidence="3">DUF5009 domain-containing protein</fullName>
    </submittedName>
</protein>
<gene>
    <name evidence="3" type="primary">nagX</name>
    <name evidence="3" type="ORF">GCM10007390_13520</name>
</gene>
<evidence type="ECO:0000313" key="4">
    <source>
        <dbReference type="Proteomes" id="UP000598271"/>
    </source>
</evidence>
<feature type="transmembrane region" description="Helical" evidence="1">
    <location>
        <begin position="345"/>
        <end position="367"/>
    </location>
</feature>
<feature type="transmembrane region" description="Helical" evidence="1">
    <location>
        <begin position="159"/>
        <end position="176"/>
    </location>
</feature>
<feature type="domain" description="DUF5009" evidence="2">
    <location>
        <begin position="16"/>
        <end position="189"/>
    </location>
</feature>
<dbReference type="InterPro" id="IPR032176">
    <property type="entry name" value="DUF5009"/>
</dbReference>
<comment type="caution">
    <text evidence="3">The sequence shown here is derived from an EMBL/GenBank/DDBJ whole genome shotgun (WGS) entry which is preliminary data.</text>
</comment>
<accession>A0A8J3G8S3</accession>